<reference evidence="1" key="2">
    <citation type="journal article" date="2015" name="Data Brief">
        <title>Shoot transcriptome of the giant reed, Arundo donax.</title>
        <authorList>
            <person name="Barrero R.A."/>
            <person name="Guerrero F.D."/>
            <person name="Moolhuijzen P."/>
            <person name="Goolsby J.A."/>
            <person name="Tidwell J."/>
            <person name="Bellgard S.E."/>
            <person name="Bellgard M.I."/>
        </authorList>
    </citation>
    <scope>NUCLEOTIDE SEQUENCE</scope>
    <source>
        <tissue evidence="1">Shoot tissue taken approximately 20 cm above the soil surface</tissue>
    </source>
</reference>
<organism evidence="1">
    <name type="scientific">Arundo donax</name>
    <name type="common">Giant reed</name>
    <name type="synonym">Donax arundinaceus</name>
    <dbReference type="NCBI Taxonomy" id="35708"/>
    <lineage>
        <taxon>Eukaryota</taxon>
        <taxon>Viridiplantae</taxon>
        <taxon>Streptophyta</taxon>
        <taxon>Embryophyta</taxon>
        <taxon>Tracheophyta</taxon>
        <taxon>Spermatophyta</taxon>
        <taxon>Magnoliopsida</taxon>
        <taxon>Liliopsida</taxon>
        <taxon>Poales</taxon>
        <taxon>Poaceae</taxon>
        <taxon>PACMAD clade</taxon>
        <taxon>Arundinoideae</taxon>
        <taxon>Arundineae</taxon>
        <taxon>Arundo</taxon>
    </lineage>
</organism>
<protein>
    <submittedName>
        <fullName evidence="1">Uncharacterized protein</fullName>
    </submittedName>
</protein>
<accession>A0A0A9ES88</accession>
<dbReference type="EMBL" id="GBRH01197155">
    <property type="protein sequence ID" value="JAE00741.1"/>
    <property type="molecule type" value="Transcribed_RNA"/>
</dbReference>
<evidence type="ECO:0000313" key="1">
    <source>
        <dbReference type="EMBL" id="JAE00741.1"/>
    </source>
</evidence>
<dbReference type="AlphaFoldDB" id="A0A0A9ES88"/>
<name>A0A0A9ES88_ARUDO</name>
<sequence>MLFSASAVALIRESFASMIFTLRFFCDFASGVLLTITNTVVKTAESEAAIPRLWYRMTSASEICKGSNQMPWMYQKNSPTLSTSTSRKFTIFPVPVVEFFISRDFL</sequence>
<reference evidence="1" key="1">
    <citation type="submission" date="2014-09" db="EMBL/GenBank/DDBJ databases">
        <authorList>
            <person name="Magalhaes I.L.F."/>
            <person name="Oliveira U."/>
            <person name="Santos F.R."/>
            <person name="Vidigal T.H.D.A."/>
            <person name="Brescovit A.D."/>
            <person name="Santos A.J."/>
        </authorList>
    </citation>
    <scope>NUCLEOTIDE SEQUENCE</scope>
    <source>
        <tissue evidence="1">Shoot tissue taken approximately 20 cm above the soil surface</tissue>
    </source>
</reference>
<proteinExistence type="predicted"/>